<feature type="transmembrane region" description="Helical" evidence="1">
    <location>
        <begin position="6"/>
        <end position="24"/>
    </location>
</feature>
<comment type="caution">
    <text evidence="2">The sequence shown here is derived from an EMBL/GenBank/DDBJ whole genome shotgun (WGS) entry which is preliminary data.</text>
</comment>
<accession>C9LW92</accession>
<sequence>MKKICFFFISLIIYLIFLQGFLFLSRKNSRKAFSGEGLSVL</sequence>
<gene>
    <name evidence="2" type="ORF">SELSPUOL_01746</name>
</gene>
<dbReference type="AlphaFoldDB" id="C9LW92"/>
<name>C9LW92_SELS3</name>
<keyword evidence="1" id="KW-0472">Membrane</keyword>
<evidence type="ECO:0000256" key="1">
    <source>
        <dbReference type="SAM" id="Phobius"/>
    </source>
</evidence>
<dbReference type="EMBL" id="ACKP02000040">
    <property type="protein sequence ID" value="EEX76895.1"/>
    <property type="molecule type" value="Genomic_DNA"/>
</dbReference>
<reference evidence="2 3" key="1">
    <citation type="submission" date="2009-09" db="EMBL/GenBank/DDBJ databases">
        <authorList>
            <person name="Weinstock G."/>
            <person name="Sodergren E."/>
            <person name="Clifton S."/>
            <person name="Fulton L."/>
            <person name="Fulton B."/>
            <person name="Courtney L."/>
            <person name="Fronick C."/>
            <person name="Harrison M."/>
            <person name="Strong C."/>
            <person name="Farmer C."/>
            <person name="Delahaunty K."/>
            <person name="Markovic C."/>
            <person name="Hall O."/>
            <person name="Minx P."/>
            <person name="Tomlinson C."/>
            <person name="Mitreva M."/>
            <person name="Nelson J."/>
            <person name="Hou S."/>
            <person name="Wollam A."/>
            <person name="Pepin K.H."/>
            <person name="Johnson M."/>
            <person name="Bhonagiri V."/>
            <person name="Nash W.E."/>
            <person name="Warren W."/>
            <person name="Chinwalla A."/>
            <person name="Mardis E.R."/>
            <person name="Wilson R.K."/>
        </authorList>
    </citation>
    <scope>NUCLEOTIDE SEQUENCE [LARGE SCALE GENOMIC DNA]</scope>
    <source>
        <strain evidence="3">ATCC 35185 / DSM 20758 / VPI D19B-28</strain>
    </source>
</reference>
<protein>
    <submittedName>
        <fullName evidence="2">Uncharacterized protein</fullName>
    </submittedName>
</protein>
<organism evidence="2 3">
    <name type="scientific">Selenomonas sputigena (strain ATCC 35185 / DSM 20758 / CCUG 44933 / VPI D19B-28)</name>
    <dbReference type="NCBI Taxonomy" id="546271"/>
    <lineage>
        <taxon>Bacteria</taxon>
        <taxon>Bacillati</taxon>
        <taxon>Bacillota</taxon>
        <taxon>Negativicutes</taxon>
        <taxon>Selenomonadales</taxon>
        <taxon>Selenomonadaceae</taxon>
        <taxon>Selenomonas</taxon>
    </lineage>
</organism>
<keyword evidence="1" id="KW-0812">Transmembrane</keyword>
<proteinExistence type="predicted"/>
<keyword evidence="1" id="KW-1133">Transmembrane helix</keyword>
<dbReference type="Proteomes" id="UP000003505">
    <property type="component" value="Unassembled WGS sequence"/>
</dbReference>
<evidence type="ECO:0000313" key="3">
    <source>
        <dbReference type="Proteomes" id="UP000003505"/>
    </source>
</evidence>
<evidence type="ECO:0000313" key="2">
    <source>
        <dbReference type="EMBL" id="EEX76895.1"/>
    </source>
</evidence>